<accession>A0AAV2BMU7</accession>
<dbReference type="AlphaFoldDB" id="A0AAV2BMU7"/>
<reference evidence="1 2" key="1">
    <citation type="submission" date="2024-04" db="EMBL/GenBank/DDBJ databases">
        <authorList>
            <person name="Rising A."/>
            <person name="Reimegard J."/>
            <person name="Sonavane S."/>
            <person name="Akerstrom W."/>
            <person name="Nylinder S."/>
            <person name="Hedman E."/>
            <person name="Kallberg Y."/>
        </authorList>
    </citation>
    <scope>NUCLEOTIDE SEQUENCE [LARGE SCALE GENOMIC DNA]</scope>
</reference>
<evidence type="ECO:0000313" key="1">
    <source>
        <dbReference type="EMBL" id="CAL1297596.1"/>
    </source>
</evidence>
<proteinExistence type="predicted"/>
<protein>
    <submittedName>
        <fullName evidence="1">Uncharacterized protein</fullName>
    </submittedName>
</protein>
<dbReference type="Proteomes" id="UP001497382">
    <property type="component" value="Unassembled WGS sequence"/>
</dbReference>
<dbReference type="EMBL" id="CAXIEN010000431">
    <property type="protein sequence ID" value="CAL1297596.1"/>
    <property type="molecule type" value="Genomic_DNA"/>
</dbReference>
<evidence type="ECO:0000313" key="2">
    <source>
        <dbReference type="Proteomes" id="UP001497382"/>
    </source>
</evidence>
<comment type="caution">
    <text evidence="1">The sequence shown here is derived from an EMBL/GenBank/DDBJ whole genome shotgun (WGS) entry which is preliminary data.</text>
</comment>
<name>A0AAV2BMU7_9ARAC</name>
<sequence>MVSFRYQKLKIAGNRLLIFCDQSIQNYEMWNKFILELGIMYLSVNL</sequence>
<keyword evidence="2" id="KW-1185">Reference proteome</keyword>
<gene>
    <name evidence="1" type="ORF">LARSCL_LOCUS20386</name>
</gene>
<organism evidence="1 2">
    <name type="scientific">Larinioides sclopetarius</name>
    <dbReference type="NCBI Taxonomy" id="280406"/>
    <lineage>
        <taxon>Eukaryota</taxon>
        <taxon>Metazoa</taxon>
        <taxon>Ecdysozoa</taxon>
        <taxon>Arthropoda</taxon>
        <taxon>Chelicerata</taxon>
        <taxon>Arachnida</taxon>
        <taxon>Araneae</taxon>
        <taxon>Araneomorphae</taxon>
        <taxon>Entelegynae</taxon>
        <taxon>Araneoidea</taxon>
        <taxon>Araneidae</taxon>
        <taxon>Larinioides</taxon>
    </lineage>
</organism>